<evidence type="ECO:0000313" key="8">
    <source>
        <dbReference type="EMBL" id="VDL79737.1"/>
    </source>
</evidence>
<evidence type="ECO:0000256" key="3">
    <source>
        <dbReference type="ARBA" id="ARBA00037467"/>
    </source>
</evidence>
<evidence type="ECO:0000313" key="9">
    <source>
        <dbReference type="Proteomes" id="UP000271162"/>
    </source>
</evidence>
<dbReference type="InterPro" id="IPR007330">
    <property type="entry name" value="MIT_dom"/>
</dbReference>
<dbReference type="Pfam" id="PF04212">
    <property type="entry name" value="MIT"/>
    <property type="match status" value="1"/>
</dbReference>
<dbReference type="SUPFAM" id="SSF47216">
    <property type="entry name" value="Proteasome activator"/>
    <property type="match status" value="1"/>
</dbReference>
<dbReference type="STRING" id="27835.A0A0N4YH28"/>
<dbReference type="Proteomes" id="UP000271162">
    <property type="component" value="Unassembled WGS sequence"/>
</dbReference>
<evidence type="ECO:0000313" key="10">
    <source>
        <dbReference type="WBParaSite" id="NBR_0001614101-mRNA-1"/>
    </source>
</evidence>
<dbReference type="Pfam" id="PF02251">
    <property type="entry name" value="PA28_N"/>
    <property type="match status" value="1"/>
</dbReference>
<evidence type="ECO:0000259" key="5">
    <source>
        <dbReference type="Pfam" id="PF02252"/>
    </source>
</evidence>
<name>A0A0N4YH28_NIPBR</name>
<organism evidence="10">
    <name type="scientific">Nippostrongylus brasiliensis</name>
    <name type="common">Rat hookworm</name>
    <dbReference type="NCBI Taxonomy" id="27835"/>
    <lineage>
        <taxon>Eukaryota</taxon>
        <taxon>Metazoa</taxon>
        <taxon>Ecdysozoa</taxon>
        <taxon>Nematoda</taxon>
        <taxon>Chromadorea</taxon>
        <taxon>Rhabditida</taxon>
        <taxon>Rhabditina</taxon>
        <taxon>Rhabditomorpha</taxon>
        <taxon>Strongyloidea</taxon>
        <taxon>Heligmosomidae</taxon>
        <taxon>Nippostrongylus</taxon>
    </lineage>
</organism>
<dbReference type="GO" id="GO:0005654">
    <property type="term" value="C:nucleoplasm"/>
    <property type="evidence" value="ECO:0007669"/>
    <property type="project" value="TreeGrafter"/>
</dbReference>
<dbReference type="Gene3D" id="1.20.120.180">
    <property type="entry name" value="Proteasome activator pa28, C-terminal domain"/>
    <property type="match status" value="1"/>
</dbReference>
<dbReference type="WBParaSite" id="NBR_0001614101-mRNA-1">
    <property type="protein sequence ID" value="NBR_0001614101-mRNA-1"/>
    <property type="gene ID" value="NBR_0001614101"/>
</dbReference>
<dbReference type="InterPro" id="IPR036997">
    <property type="entry name" value="PA28_C_sf"/>
</dbReference>
<sequence length="382" mass="43938">MGNEEKLIETARKSLLKAVDYDTKQKPNDALRCYMEGIDALDKAVKTMSLEDSRRAPLYKQIAQYVGFLEQRKIEANSVGHGYDKIFGRCLDDQLTAIKVQDAYVSAHHQILNFVRFCELVVSNAPNLRCISLLTGMEAKNNQAAFDELSRSLEKVNVVLKVEFSPSIHDREIRFNNGWIVKVGRGLDYFKNPGKYVLGASDLNFRPCHETTFNDYKTELFKEAERIVMEEFPKKVIEYDNMLKMQLINKKLRGELHICFLGTPVYGFINGTVPCNSHLADLMDQVRPLLRDAVENVNKVKMWITLLIPRIEDGNNFGVSIQEETLSEVRNVESEAASFLDQMSRYFTSRAKLLTKVAKYPHVDDYRRAILDMDEKQFINVR</sequence>
<feature type="domain" description="Proteasome activator PA28 N-terminal" evidence="4">
    <location>
        <begin position="214"/>
        <end position="249"/>
    </location>
</feature>
<dbReference type="FunFam" id="1.20.120.180:FF:000002">
    <property type="entry name" value="Proteasome activator complex subunit 1"/>
    <property type="match status" value="1"/>
</dbReference>
<dbReference type="GO" id="GO:0008537">
    <property type="term" value="C:proteasome activator complex"/>
    <property type="evidence" value="ECO:0007669"/>
    <property type="project" value="InterPro"/>
</dbReference>
<dbReference type="GO" id="GO:0061136">
    <property type="term" value="P:regulation of proteasomal protein catabolic process"/>
    <property type="evidence" value="ECO:0007669"/>
    <property type="project" value="TreeGrafter"/>
</dbReference>
<dbReference type="PANTHER" id="PTHR10660">
    <property type="entry name" value="PROTEASOME REGULATOR PA28"/>
    <property type="match status" value="1"/>
</dbReference>
<dbReference type="SUPFAM" id="SSF116846">
    <property type="entry name" value="MIT domain"/>
    <property type="match status" value="1"/>
</dbReference>
<dbReference type="OMA" id="CHETTFN"/>
<dbReference type="InterPro" id="IPR009077">
    <property type="entry name" value="Proteasome_activ_PA28"/>
</dbReference>
<dbReference type="EMBL" id="UYSL01022058">
    <property type="protein sequence ID" value="VDL79737.1"/>
    <property type="molecule type" value="Genomic_DNA"/>
</dbReference>
<dbReference type="Gene3D" id="1.20.58.80">
    <property type="entry name" value="Phosphotransferase system, lactose/cellobiose-type IIA subunit"/>
    <property type="match status" value="1"/>
</dbReference>
<dbReference type="InterPro" id="IPR036181">
    <property type="entry name" value="MIT_dom_sf"/>
</dbReference>
<accession>A0A0N4YH28</accession>
<protein>
    <submittedName>
        <fullName evidence="10">MIT domain-containing protein</fullName>
    </submittedName>
</protein>
<dbReference type="AlphaFoldDB" id="A0A0N4YH28"/>
<keyword evidence="2" id="KW-0647">Proteasome</keyword>
<evidence type="ECO:0000256" key="2">
    <source>
        <dbReference type="ARBA" id="ARBA00022942"/>
    </source>
</evidence>
<feature type="domain" description="MITD1 C-terminal phospholipase D-like" evidence="7">
    <location>
        <begin position="80"/>
        <end position="213"/>
    </location>
</feature>
<reference evidence="10" key="1">
    <citation type="submission" date="2017-02" db="UniProtKB">
        <authorList>
            <consortium name="WormBaseParasite"/>
        </authorList>
    </citation>
    <scope>IDENTIFICATION</scope>
</reference>
<dbReference type="Gene3D" id="3.30.870.30">
    <property type="entry name" value="MITD, C-terminal phospholipase D-like domain"/>
    <property type="match status" value="1"/>
</dbReference>
<dbReference type="Pfam" id="PF02252">
    <property type="entry name" value="PA28_C"/>
    <property type="match status" value="1"/>
</dbReference>
<dbReference type="GO" id="GO:0005737">
    <property type="term" value="C:cytoplasm"/>
    <property type="evidence" value="ECO:0007669"/>
    <property type="project" value="TreeGrafter"/>
</dbReference>
<dbReference type="GO" id="GO:2000045">
    <property type="term" value="P:regulation of G1/S transition of mitotic cell cycle"/>
    <property type="evidence" value="ECO:0007669"/>
    <property type="project" value="TreeGrafter"/>
</dbReference>
<gene>
    <name evidence="8" type="ORF">NBR_LOCUS16142</name>
</gene>
<dbReference type="Pfam" id="PF16565">
    <property type="entry name" value="MIT_C"/>
    <property type="match status" value="1"/>
</dbReference>
<dbReference type="GO" id="GO:0061133">
    <property type="term" value="F:endopeptidase activator activity"/>
    <property type="evidence" value="ECO:0007669"/>
    <property type="project" value="TreeGrafter"/>
</dbReference>
<dbReference type="InterPro" id="IPR003185">
    <property type="entry name" value="Proteasome_activ_PA28_N"/>
</dbReference>
<dbReference type="InterPro" id="IPR036252">
    <property type="entry name" value="Proteasome_activ_sf"/>
</dbReference>
<dbReference type="InterPro" id="IPR003186">
    <property type="entry name" value="PA28_C"/>
</dbReference>
<dbReference type="PANTHER" id="PTHR10660:SF2">
    <property type="entry name" value="LD45860P"/>
    <property type="match status" value="1"/>
</dbReference>
<evidence type="ECO:0000259" key="7">
    <source>
        <dbReference type="Pfam" id="PF16565"/>
    </source>
</evidence>
<dbReference type="InterPro" id="IPR032341">
    <property type="entry name" value="MITD1_C"/>
</dbReference>
<comment type="function">
    <text evidence="3">Implicated in immunoproteasome assembly and required for efficient antigen processing. The PA28 activator complex enhances the generation of class I binding peptides by altering the cleavage pattern of the proteasome.</text>
</comment>
<evidence type="ECO:0000256" key="1">
    <source>
        <dbReference type="ARBA" id="ARBA00005883"/>
    </source>
</evidence>
<evidence type="ECO:0000259" key="4">
    <source>
        <dbReference type="Pfam" id="PF02251"/>
    </source>
</evidence>
<comment type="similarity">
    <text evidence="1">Belongs to the PA28 family.</text>
</comment>
<dbReference type="InterPro" id="IPR038113">
    <property type="entry name" value="MITD1_C_sf"/>
</dbReference>
<feature type="domain" description="MIT" evidence="6">
    <location>
        <begin position="10"/>
        <end position="66"/>
    </location>
</feature>
<proteinExistence type="inferred from homology"/>
<keyword evidence="9" id="KW-1185">Reference proteome</keyword>
<evidence type="ECO:0000259" key="6">
    <source>
        <dbReference type="Pfam" id="PF04212"/>
    </source>
</evidence>
<feature type="domain" description="Proteasome activator PA28 C-terminal" evidence="5">
    <location>
        <begin position="273"/>
        <end position="382"/>
    </location>
</feature>
<reference evidence="8 9" key="2">
    <citation type="submission" date="2018-11" db="EMBL/GenBank/DDBJ databases">
        <authorList>
            <consortium name="Pathogen Informatics"/>
        </authorList>
    </citation>
    <scope>NUCLEOTIDE SEQUENCE [LARGE SCALE GENOMIC DNA]</scope>
</reference>